<evidence type="ECO:0000313" key="2">
    <source>
        <dbReference type="EMBL" id="KAK3358811.1"/>
    </source>
</evidence>
<keyword evidence="1" id="KW-0812">Transmembrane</keyword>
<sequence>MLLTWAQHWSGCLDLLDKSVKVELGELANEDTSNDLMFDNSFGRSKAYFKALQILRIFADAIRETGRGVRGMSPEKLAWATHSKPDEDLDLLNNWKILWTSYLEAETRLLSRIAGKTEEIKGLRDGMFNATSLREASRSTTMNRYVIVFTIVTLLYLPPSLVAVRHYIPRFPWAWSHAS</sequence>
<accession>A0AAJ0HP03</accession>
<keyword evidence="1" id="KW-1133">Transmembrane helix</keyword>
<protein>
    <submittedName>
        <fullName evidence="2">Uncharacterized protein</fullName>
    </submittedName>
</protein>
<comment type="caution">
    <text evidence="2">The sequence shown here is derived from an EMBL/GenBank/DDBJ whole genome shotgun (WGS) entry which is preliminary data.</text>
</comment>
<organism evidence="2 3">
    <name type="scientific">Lasiosphaeria hispida</name>
    <dbReference type="NCBI Taxonomy" id="260671"/>
    <lineage>
        <taxon>Eukaryota</taxon>
        <taxon>Fungi</taxon>
        <taxon>Dikarya</taxon>
        <taxon>Ascomycota</taxon>
        <taxon>Pezizomycotina</taxon>
        <taxon>Sordariomycetes</taxon>
        <taxon>Sordariomycetidae</taxon>
        <taxon>Sordariales</taxon>
        <taxon>Lasiosphaeriaceae</taxon>
        <taxon>Lasiosphaeria</taxon>
    </lineage>
</organism>
<evidence type="ECO:0000313" key="3">
    <source>
        <dbReference type="Proteomes" id="UP001275084"/>
    </source>
</evidence>
<keyword evidence="3" id="KW-1185">Reference proteome</keyword>
<dbReference type="Proteomes" id="UP001275084">
    <property type="component" value="Unassembled WGS sequence"/>
</dbReference>
<dbReference type="EMBL" id="JAUIQD010000002">
    <property type="protein sequence ID" value="KAK3358811.1"/>
    <property type="molecule type" value="Genomic_DNA"/>
</dbReference>
<dbReference type="AlphaFoldDB" id="A0AAJ0HP03"/>
<feature type="transmembrane region" description="Helical" evidence="1">
    <location>
        <begin position="145"/>
        <end position="168"/>
    </location>
</feature>
<gene>
    <name evidence="2" type="ORF">B0T25DRAFT_447527</name>
</gene>
<reference evidence="2" key="2">
    <citation type="submission" date="2023-06" db="EMBL/GenBank/DDBJ databases">
        <authorList>
            <consortium name="Lawrence Berkeley National Laboratory"/>
            <person name="Haridas S."/>
            <person name="Hensen N."/>
            <person name="Bonometti L."/>
            <person name="Westerberg I."/>
            <person name="Brannstrom I.O."/>
            <person name="Guillou S."/>
            <person name="Cros-Aarteil S."/>
            <person name="Calhoun S."/>
            <person name="Kuo A."/>
            <person name="Mondo S."/>
            <person name="Pangilinan J."/>
            <person name="Riley R."/>
            <person name="Labutti K."/>
            <person name="Andreopoulos B."/>
            <person name="Lipzen A."/>
            <person name="Chen C."/>
            <person name="Yanf M."/>
            <person name="Daum C."/>
            <person name="Ng V."/>
            <person name="Clum A."/>
            <person name="Steindorff A."/>
            <person name="Ohm R."/>
            <person name="Martin F."/>
            <person name="Silar P."/>
            <person name="Natvig D."/>
            <person name="Lalanne C."/>
            <person name="Gautier V."/>
            <person name="Ament-Velasquez S.L."/>
            <person name="Kruys A."/>
            <person name="Hutchinson M.I."/>
            <person name="Powell A.J."/>
            <person name="Barry K."/>
            <person name="Miller A.N."/>
            <person name="Grigoriev I.V."/>
            <person name="Debuchy R."/>
            <person name="Gladieux P."/>
            <person name="Thoren M.H."/>
            <person name="Johannesson H."/>
        </authorList>
    </citation>
    <scope>NUCLEOTIDE SEQUENCE</scope>
    <source>
        <strain evidence="2">CBS 955.72</strain>
    </source>
</reference>
<reference evidence="2" key="1">
    <citation type="journal article" date="2023" name="Mol. Phylogenet. Evol.">
        <title>Genome-scale phylogeny and comparative genomics of the fungal order Sordariales.</title>
        <authorList>
            <person name="Hensen N."/>
            <person name="Bonometti L."/>
            <person name="Westerberg I."/>
            <person name="Brannstrom I.O."/>
            <person name="Guillou S."/>
            <person name="Cros-Aarteil S."/>
            <person name="Calhoun S."/>
            <person name="Haridas S."/>
            <person name="Kuo A."/>
            <person name="Mondo S."/>
            <person name="Pangilinan J."/>
            <person name="Riley R."/>
            <person name="LaButti K."/>
            <person name="Andreopoulos B."/>
            <person name="Lipzen A."/>
            <person name="Chen C."/>
            <person name="Yan M."/>
            <person name="Daum C."/>
            <person name="Ng V."/>
            <person name="Clum A."/>
            <person name="Steindorff A."/>
            <person name="Ohm R.A."/>
            <person name="Martin F."/>
            <person name="Silar P."/>
            <person name="Natvig D.O."/>
            <person name="Lalanne C."/>
            <person name="Gautier V."/>
            <person name="Ament-Velasquez S.L."/>
            <person name="Kruys A."/>
            <person name="Hutchinson M.I."/>
            <person name="Powell A.J."/>
            <person name="Barry K."/>
            <person name="Miller A.N."/>
            <person name="Grigoriev I.V."/>
            <person name="Debuchy R."/>
            <person name="Gladieux P."/>
            <person name="Hiltunen Thoren M."/>
            <person name="Johannesson H."/>
        </authorList>
    </citation>
    <scope>NUCLEOTIDE SEQUENCE</scope>
    <source>
        <strain evidence="2">CBS 955.72</strain>
    </source>
</reference>
<name>A0AAJ0HP03_9PEZI</name>
<evidence type="ECO:0000256" key="1">
    <source>
        <dbReference type="SAM" id="Phobius"/>
    </source>
</evidence>
<keyword evidence="1" id="KW-0472">Membrane</keyword>
<proteinExistence type="predicted"/>